<protein>
    <submittedName>
        <fullName evidence="2">Uncharacterized protein</fullName>
    </submittedName>
</protein>
<organism evidence="2 3">
    <name type="scientific">Candidatus Azambacteria bacterium RIFCSPLOWO2_01_FULL_46_25</name>
    <dbReference type="NCBI Taxonomy" id="1797298"/>
    <lineage>
        <taxon>Bacteria</taxon>
        <taxon>Candidatus Azamiibacteriota</taxon>
    </lineage>
</organism>
<evidence type="ECO:0000313" key="3">
    <source>
        <dbReference type="Proteomes" id="UP000176650"/>
    </source>
</evidence>
<proteinExistence type="predicted"/>
<name>A0A1F5BU24_9BACT</name>
<sequence length="131" mass="15115">MFKRISEQFPTGPSLWVCVFLETFVMWGVFTLVWNFLGRDAAVVLLLLFFVPAMLFWVLSFSANIVKDRVVPLRVVGDFFCCSFFVSGAFIYSFQFLIIVSVVLGYFSHDRMVSRLPQGWKTPLWGSPHKN</sequence>
<feature type="transmembrane region" description="Helical" evidence="1">
    <location>
        <begin position="14"/>
        <end position="34"/>
    </location>
</feature>
<comment type="caution">
    <text evidence="2">The sequence shown here is derived from an EMBL/GenBank/DDBJ whole genome shotgun (WGS) entry which is preliminary data.</text>
</comment>
<gene>
    <name evidence="2" type="ORF">A2988_01345</name>
</gene>
<keyword evidence="1" id="KW-0812">Transmembrane</keyword>
<dbReference type="Proteomes" id="UP000176650">
    <property type="component" value="Unassembled WGS sequence"/>
</dbReference>
<feature type="transmembrane region" description="Helical" evidence="1">
    <location>
        <begin position="41"/>
        <end position="63"/>
    </location>
</feature>
<keyword evidence="1" id="KW-1133">Transmembrane helix</keyword>
<dbReference type="AlphaFoldDB" id="A0A1F5BU24"/>
<feature type="transmembrane region" description="Helical" evidence="1">
    <location>
        <begin position="83"/>
        <end position="107"/>
    </location>
</feature>
<keyword evidence="1" id="KW-0472">Membrane</keyword>
<evidence type="ECO:0000256" key="1">
    <source>
        <dbReference type="SAM" id="Phobius"/>
    </source>
</evidence>
<evidence type="ECO:0000313" key="2">
    <source>
        <dbReference type="EMBL" id="OGD34109.1"/>
    </source>
</evidence>
<reference evidence="2 3" key="1">
    <citation type="journal article" date="2016" name="Nat. Commun.">
        <title>Thousands of microbial genomes shed light on interconnected biogeochemical processes in an aquifer system.</title>
        <authorList>
            <person name="Anantharaman K."/>
            <person name="Brown C.T."/>
            <person name="Hug L.A."/>
            <person name="Sharon I."/>
            <person name="Castelle C.J."/>
            <person name="Probst A.J."/>
            <person name="Thomas B.C."/>
            <person name="Singh A."/>
            <person name="Wilkins M.J."/>
            <person name="Karaoz U."/>
            <person name="Brodie E.L."/>
            <person name="Williams K.H."/>
            <person name="Hubbard S.S."/>
            <person name="Banfield J.F."/>
        </authorList>
    </citation>
    <scope>NUCLEOTIDE SEQUENCE [LARGE SCALE GENOMIC DNA]</scope>
</reference>
<dbReference type="STRING" id="1797298.A2988_01345"/>
<accession>A0A1F5BU24</accession>
<dbReference type="EMBL" id="MEYS01000002">
    <property type="protein sequence ID" value="OGD34109.1"/>
    <property type="molecule type" value="Genomic_DNA"/>
</dbReference>